<protein>
    <submittedName>
        <fullName evidence="8 9">Pyruvate dehydrogenase</fullName>
    </submittedName>
</protein>
<dbReference type="SUPFAM" id="SSF52467">
    <property type="entry name" value="DHS-like NAD/FAD-binding domain"/>
    <property type="match status" value="1"/>
</dbReference>
<dbReference type="RefSeq" id="WP_074957782.1">
    <property type="nucleotide sequence ID" value="NZ_BJXR01000037.1"/>
</dbReference>
<evidence type="ECO:0000313" key="9">
    <source>
        <dbReference type="EMBL" id="SEU34966.1"/>
    </source>
</evidence>
<feature type="domain" description="Thiamine pyrophosphate enzyme central" evidence="5">
    <location>
        <begin position="192"/>
        <end position="320"/>
    </location>
</feature>
<dbReference type="Gene3D" id="3.40.50.970">
    <property type="match status" value="2"/>
</dbReference>
<accession>A0A511T9T6</accession>
<evidence type="ECO:0000313" key="10">
    <source>
        <dbReference type="Proteomes" id="UP000183760"/>
    </source>
</evidence>
<proteinExistence type="inferred from homology"/>
<evidence type="ECO:0000259" key="5">
    <source>
        <dbReference type="Pfam" id="PF00205"/>
    </source>
</evidence>
<dbReference type="Pfam" id="PF00205">
    <property type="entry name" value="TPP_enzyme_M"/>
    <property type="match status" value="1"/>
</dbReference>
<dbReference type="InterPro" id="IPR000399">
    <property type="entry name" value="TPP-bd_CS"/>
</dbReference>
<dbReference type="InterPro" id="IPR012001">
    <property type="entry name" value="Thiamin_PyroP_enz_TPP-bd_dom"/>
</dbReference>
<dbReference type="AlphaFoldDB" id="A0A511T9T6"/>
<dbReference type="Proteomes" id="UP000183760">
    <property type="component" value="Unassembled WGS sequence"/>
</dbReference>
<feature type="domain" description="Thiamine pyrophosphate enzyme TPP-binding" evidence="6">
    <location>
        <begin position="382"/>
        <end position="528"/>
    </location>
</feature>
<name>A0A511T9T6_MYXFU</name>
<comment type="caution">
    <text evidence="8">The sequence shown here is derived from an EMBL/GenBank/DDBJ whole genome shotgun (WGS) entry which is preliminary data.</text>
</comment>
<dbReference type="CDD" id="cd07039">
    <property type="entry name" value="TPP_PYR_POX"/>
    <property type="match status" value="1"/>
</dbReference>
<evidence type="ECO:0000259" key="6">
    <source>
        <dbReference type="Pfam" id="PF02775"/>
    </source>
</evidence>
<keyword evidence="2 3" id="KW-0786">Thiamine pyrophosphate</keyword>
<dbReference type="GO" id="GO:0030976">
    <property type="term" value="F:thiamine pyrophosphate binding"/>
    <property type="evidence" value="ECO:0007669"/>
    <property type="project" value="InterPro"/>
</dbReference>
<dbReference type="InterPro" id="IPR029035">
    <property type="entry name" value="DHS-like_NAD/FAD-binding_dom"/>
</dbReference>
<dbReference type="EMBL" id="FOIB01000010">
    <property type="protein sequence ID" value="SEU34966.1"/>
    <property type="molecule type" value="Genomic_DNA"/>
</dbReference>
<dbReference type="Pfam" id="PF02776">
    <property type="entry name" value="TPP_enzyme_N"/>
    <property type="match status" value="1"/>
</dbReference>
<dbReference type="Gene3D" id="3.40.50.1220">
    <property type="entry name" value="TPP-binding domain"/>
    <property type="match status" value="1"/>
</dbReference>
<feature type="coiled-coil region" evidence="4">
    <location>
        <begin position="323"/>
        <end position="353"/>
    </location>
</feature>
<dbReference type="InterPro" id="IPR047211">
    <property type="entry name" value="POXB-like"/>
</dbReference>
<dbReference type="InterPro" id="IPR047210">
    <property type="entry name" value="TPP_PYR_POXB-like"/>
</dbReference>
<dbReference type="PANTHER" id="PTHR42981:SF2">
    <property type="entry name" value="PYRUVATE DEHYDROGENASE [UBIQUINONE]"/>
    <property type="match status" value="1"/>
</dbReference>
<dbReference type="GO" id="GO:0003824">
    <property type="term" value="F:catalytic activity"/>
    <property type="evidence" value="ECO:0007669"/>
    <property type="project" value="InterPro"/>
</dbReference>
<dbReference type="InterPro" id="IPR012000">
    <property type="entry name" value="Thiamin_PyroP_enz_cen_dom"/>
</dbReference>
<dbReference type="GO" id="GO:0019752">
    <property type="term" value="P:carboxylic acid metabolic process"/>
    <property type="evidence" value="ECO:0007669"/>
    <property type="project" value="UniProtKB-ARBA"/>
</dbReference>
<dbReference type="PROSITE" id="PS00187">
    <property type="entry name" value="TPP_ENZYMES"/>
    <property type="match status" value="1"/>
</dbReference>
<dbReference type="GO" id="GO:0000287">
    <property type="term" value="F:magnesium ion binding"/>
    <property type="evidence" value="ECO:0007669"/>
    <property type="project" value="InterPro"/>
</dbReference>
<feature type="domain" description="Thiamine pyrophosphate enzyme N-terminal TPP-binding" evidence="7">
    <location>
        <begin position="5"/>
        <end position="116"/>
    </location>
</feature>
<evidence type="ECO:0000256" key="4">
    <source>
        <dbReference type="SAM" id="Coils"/>
    </source>
</evidence>
<keyword evidence="8" id="KW-0670">Pyruvate</keyword>
<evidence type="ECO:0000256" key="1">
    <source>
        <dbReference type="ARBA" id="ARBA00007812"/>
    </source>
</evidence>
<keyword evidence="4" id="KW-0175">Coiled coil</keyword>
<dbReference type="STRING" id="1334629.MFUL124B02_14165"/>
<dbReference type="PANTHER" id="PTHR42981">
    <property type="entry name" value="PYRUVATE DEHYDROGENASE [UBIQUINONE]"/>
    <property type="match status" value="1"/>
</dbReference>
<organism evidence="8 11">
    <name type="scientific">Myxococcus fulvus</name>
    <dbReference type="NCBI Taxonomy" id="33"/>
    <lineage>
        <taxon>Bacteria</taxon>
        <taxon>Pseudomonadati</taxon>
        <taxon>Myxococcota</taxon>
        <taxon>Myxococcia</taxon>
        <taxon>Myxococcales</taxon>
        <taxon>Cystobacterineae</taxon>
        <taxon>Myxococcaceae</taxon>
        <taxon>Myxococcus</taxon>
    </lineage>
</organism>
<dbReference type="SUPFAM" id="SSF52518">
    <property type="entry name" value="Thiamin diphosphate-binding fold (THDP-binding)"/>
    <property type="match status" value="2"/>
</dbReference>
<evidence type="ECO:0000313" key="8">
    <source>
        <dbReference type="EMBL" id="GEN10232.1"/>
    </source>
</evidence>
<comment type="similarity">
    <text evidence="1 3">Belongs to the TPP enzyme family.</text>
</comment>
<reference evidence="9 10" key="1">
    <citation type="submission" date="2016-10" db="EMBL/GenBank/DDBJ databases">
        <authorList>
            <person name="Varghese N."/>
            <person name="Submissions S."/>
        </authorList>
    </citation>
    <scope>NUCLEOTIDE SEQUENCE [LARGE SCALE GENOMIC DNA]</scope>
    <source>
        <strain evidence="9 10">DSM 16525</strain>
    </source>
</reference>
<keyword evidence="10" id="KW-1185">Reference proteome</keyword>
<dbReference type="EMBL" id="BJXR01000037">
    <property type="protein sequence ID" value="GEN10232.1"/>
    <property type="molecule type" value="Genomic_DNA"/>
</dbReference>
<evidence type="ECO:0000256" key="2">
    <source>
        <dbReference type="ARBA" id="ARBA00023052"/>
    </source>
</evidence>
<gene>
    <name evidence="8" type="ORF">MFU01_52690</name>
    <name evidence="9" type="ORF">SAMN05443572_110166</name>
</gene>
<evidence type="ECO:0000259" key="7">
    <source>
        <dbReference type="Pfam" id="PF02776"/>
    </source>
</evidence>
<dbReference type="Pfam" id="PF02775">
    <property type="entry name" value="TPP_enzyme_C"/>
    <property type="match status" value="1"/>
</dbReference>
<dbReference type="InterPro" id="IPR029061">
    <property type="entry name" value="THDP-binding"/>
</dbReference>
<dbReference type="InterPro" id="IPR047212">
    <property type="entry name" value="TPP_POXB-like"/>
</dbReference>
<dbReference type="Proteomes" id="UP000321514">
    <property type="component" value="Unassembled WGS sequence"/>
</dbReference>
<sequence>MGSLTVAEALVRVLIEAGAERIYGVVGDSLNPLTDAVRRSDGKLRWVHVRHEEAGAFAASAEAQLSGKLAVCAGSCGPGHLHLINGLYDAHRSYAPVLAIVSHIPSEQIGTSYFQETHPELLFRECSHFCEMVANPKQAPRLFRLAAQTALAKGGVSAVVVPGDVAALEAGGDVPSTFATERPVVRPADAELDRLAELLNSASRVTVFCGSGCRGAHAEVLALAKRLQSPVGHAYRGKEWVAYDNPYDVGMTGLLGFGAAYEAMHACDVLLLLGTDFPYDAFMPVKPQIAQVDVRPEHLGRRSRLDLGVCGDVRETLRALLPRLEQKEDRRHLEHALEELAKARRKLDTHVRNVGSHRPLHPELVASVLDEVAAEDAVFTVDTGMCNVWSARYLHATAERRIIGSFTHGSMANALPQAIGAQLLYPGRQVISMSGDGGFAMLMGDFLTLAQYELPVKVVIFNNSSLGMVKLEMQVSGYPDTQTDLVNPNFAKLAEAVGVMGQRVEAPEDIRGAFERALAHPGPALVDVVTDPHALSLPPRVTIKQAAGFALAMTKLVLNGEGDEVVDTVQAHLRH</sequence>
<reference evidence="8 11" key="2">
    <citation type="submission" date="2019-07" db="EMBL/GenBank/DDBJ databases">
        <title>Whole genome shotgun sequence of Myxococcus fulvus NBRC 100333.</title>
        <authorList>
            <person name="Hosoyama A."/>
            <person name="Uohara A."/>
            <person name="Ohji S."/>
            <person name="Ichikawa N."/>
        </authorList>
    </citation>
    <scope>NUCLEOTIDE SEQUENCE [LARGE SCALE GENOMIC DNA]</scope>
    <source>
        <strain evidence="8 11">NBRC 100333</strain>
    </source>
</reference>
<evidence type="ECO:0000313" key="11">
    <source>
        <dbReference type="Proteomes" id="UP000321514"/>
    </source>
</evidence>
<dbReference type="CDD" id="cd02014">
    <property type="entry name" value="TPP_POX"/>
    <property type="match status" value="1"/>
</dbReference>
<dbReference type="OrthoDB" id="2254214at2"/>
<dbReference type="NCBIfam" id="NF006591">
    <property type="entry name" value="PRK09124.1"/>
    <property type="match status" value="1"/>
</dbReference>
<evidence type="ECO:0000256" key="3">
    <source>
        <dbReference type="RuleBase" id="RU362132"/>
    </source>
</evidence>
<dbReference type="InterPro" id="IPR011766">
    <property type="entry name" value="TPP_enzyme_TPP-bd"/>
</dbReference>